<dbReference type="EMBL" id="JASSZA010000010">
    <property type="protein sequence ID" value="KAK2100606.1"/>
    <property type="molecule type" value="Genomic_DNA"/>
</dbReference>
<reference evidence="1 2" key="1">
    <citation type="submission" date="2023-05" db="EMBL/GenBank/DDBJ databases">
        <title>B98-5 Cell Line De Novo Hybrid Assembly: An Optical Mapping Approach.</title>
        <authorList>
            <person name="Kananen K."/>
            <person name="Auerbach J.A."/>
            <person name="Kautto E."/>
            <person name="Blachly J.S."/>
        </authorList>
    </citation>
    <scope>NUCLEOTIDE SEQUENCE [LARGE SCALE GENOMIC DNA]</scope>
    <source>
        <strain evidence="1">B95-8</strain>
        <tissue evidence="1">Cell line</tissue>
    </source>
</reference>
<organism evidence="1 2">
    <name type="scientific">Saguinus oedipus</name>
    <name type="common">Cotton-top tamarin</name>
    <name type="synonym">Oedipomidas oedipus</name>
    <dbReference type="NCBI Taxonomy" id="9490"/>
    <lineage>
        <taxon>Eukaryota</taxon>
        <taxon>Metazoa</taxon>
        <taxon>Chordata</taxon>
        <taxon>Craniata</taxon>
        <taxon>Vertebrata</taxon>
        <taxon>Euteleostomi</taxon>
        <taxon>Mammalia</taxon>
        <taxon>Eutheria</taxon>
        <taxon>Euarchontoglires</taxon>
        <taxon>Primates</taxon>
        <taxon>Haplorrhini</taxon>
        <taxon>Platyrrhini</taxon>
        <taxon>Cebidae</taxon>
        <taxon>Callitrichinae</taxon>
        <taxon>Saguinus</taxon>
    </lineage>
</organism>
<evidence type="ECO:0000313" key="1">
    <source>
        <dbReference type="EMBL" id="KAK2100606.1"/>
    </source>
</evidence>
<keyword evidence="2" id="KW-1185">Reference proteome</keyword>
<dbReference type="Proteomes" id="UP001266305">
    <property type="component" value="Unassembled WGS sequence"/>
</dbReference>
<sequence>MSVPAFIDISEEDQVCYGTWREVSLPSLAGLLGLTPAALPHAIPGLACPQSQRGALPSVAGFLVGVGIHF</sequence>
<evidence type="ECO:0000313" key="2">
    <source>
        <dbReference type="Proteomes" id="UP001266305"/>
    </source>
</evidence>
<protein>
    <submittedName>
        <fullName evidence="1">Uncharacterized protein</fullName>
    </submittedName>
</protein>
<accession>A0ABQ9UU69</accession>
<gene>
    <name evidence="1" type="ORF">P7K49_021954</name>
</gene>
<comment type="caution">
    <text evidence="1">The sequence shown here is derived from an EMBL/GenBank/DDBJ whole genome shotgun (WGS) entry which is preliminary data.</text>
</comment>
<proteinExistence type="predicted"/>
<name>A0ABQ9UU69_SAGOE</name>